<sequence length="193" mass="20316">MPDAECLVKLVVTGGFGTGKTTLIGAVSEITPLRTEAVLTQAGTTTDVLTGVEGKTTTTVALDFGRLTFPDADPPVKVFFFGTPGQERFAHGWNSIAHGALGTVVLVDTSRLEISFPSLTFAEKLGIPFAVAVNQFAHDPNHYTPQEVRDALDLTADVPVITCDARDPASVARVLTALLTSLTRPPSPRGASL</sequence>
<dbReference type="Gene3D" id="3.40.50.300">
    <property type="entry name" value="P-loop containing nucleotide triphosphate hydrolases"/>
    <property type="match status" value="1"/>
</dbReference>
<protein>
    <submittedName>
        <fullName evidence="5">ATP/GTP binding protein</fullName>
    </submittedName>
</protein>
<dbReference type="PANTHER" id="PTHR42708:SF1">
    <property type="entry name" value="GLIDING MOTILITY PROTEIN MGLA"/>
    <property type="match status" value="1"/>
</dbReference>
<evidence type="ECO:0000256" key="4">
    <source>
        <dbReference type="ARBA" id="ARBA00023134"/>
    </source>
</evidence>
<dbReference type="GeneID" id="93733594"/>
<dbReference type="SUPFAM" id="SSF52540">
    <property type="entry name" value="P-loop containing nucleoside triphosphate hydrolases"/>
    <property type="match status" value="1"/>
</dbReference>
<keyword evidence="6" id="KW-1185">Reference proteome</keyword>
<evidence type="ECO:0000256" key="1">
    <source>
        <dbReference type="ARBA" id="ARBA00005290"/>
    </source>
</evidence>
<dbReference type="Proteomes" id="UP000002357">
    <property type="component" value="Plasmid pSCL4"/>
</dbReference>
<gene>
    <name evidence="5" type="ORF">SCLAV_p0440</name>
</gene>
<keyword evidence="5" id="KW-0614">Plasmid</keyword>
<dbReference type="RefSeq" id="WP_003963096.1">
    <property type="nucleotide sequence ID" value="NZ_CM000914.1"/>
</dbReference>
<dbReference type="InterPro" id="IPR027417">
    <property type="entry name" value="P-loop_NTPase"/>
</dbReference>
<comment type="similarity">
    <text evidence="1">Belongs to the GPN-loop GTPase family.</text>
</comment>
<dbReference type="OrthoDB" id="4303541at2"/>
<geneLocation type="plasmid" evidence="5 6">
    <name>pSCL4</name>
</geneLocation>
<accession>D5SJ37</accession>
<evidence type="ECO:0000313" key="6">
    <source>
        <dbReference type="Proteomes" id="UP000002357"/>
    </source>
</evidence>
<dbReference type="GO" id="GO:0016787">
    <property type="term" value="F:hydrolase activity"/>
    <property type="evidence" value="ECO:0007669"/>
    <property type="project" value="UniProtKB-KW"/>
</dbReference>
<dbReference type="eggNOG" id="COG2229">
    <property type="taxonomic scope" value="Bacteria"/>
</dbReference>
<keyword evidence="3" id="KW-0378">Hydrolase</keyword>
<name>D5SJ37_STRCL</name>
<evidence type="ECO:0000256" key="2">
    <source>
        <dbReference type="ARBA" id="ARBA00022741"/>
    </source>
</evidence>
<dbReference type="PANTHER" id="PTHR42708">
    <property type="entry name" value="ATP/GTP-BINDING PROTEIN-RELATED"/>
    <property type="match status" value="1"/>
</dbReference>
<dbReference type="EMBL" id="CM000914">
    <property type="protein sequence ID" value="EFG03930.2"/>
    <property type="molecule type" value="Genomic_DNA"/>
</dbReference>
<evidence type="ECO:0000313" key="5">
    <source>
        <dbReference type="EMBL" id="EFG03930.2"/>
    </source>
</evidence>
<dbReference type="GO" id="GO:0005525">
    <property type="term" value="F:GTP binding"/>
    <property type="evidence" value="ECO:0007669"/>
    <property type="project" value="UniProtKB-KW"/>
</dbReference>
<dbReference type="InterPro" id="IPR052705">
    <property type="entry name" value="Gliding_Motility_GTPase"/>
</dbReference>
<dbReference type="Pfam" id="PF03029">
    <property type="entry name" value="ATP_bind_1"/>
    <property type="match status" value="1"/>
</dbReference>
<organism evidence="5 6">
    <name type="scientific">Streptomyces clavuligerus</name>
    <dbReference type="NCBI Taxonomy" id="1901"/>
    <lineage>
        <taxon>Bacteria</taxon>
        <taxon>Bacillati</taxon>
        <taxon>Actinomycetota</taxon>
        <taxon>Actinomycetes</taxon>
        <taxon>Kitasatosporales</taxon>
        <taxon>Streptomycetaceae</taxon>
        <taxon>Streptomyces</taxon>
    </lineage>
</organism>
<dbReference type="InterPro" id="IPR004130">
    <property type="entry name" value="Gpn"/>
</dbReference>
<dbReference type="AlphaFoldDB" id="D5SJ37"/>
<evidence type="ECO:0000256" key="3">
    <source>
        <dbReference type="ARBA" id="ARBA00022801"/>
    </source>
</evidence>
<reference evidence="5 6" key="1">
    <citation type="journal article" date="2010" name="Genome Biol. Evol.">
        <title>The sequence of a 1.8-mb bacterial linear plasmid reveals a rich evolutionary reservoir of secondary metabolic pathways.</title>
        <authorList>
            <person name="Medema M.H."/>
            <person name="Trefzer A."/>
            <person name="Kovalchuk A."/>
            <person name="van den Berg M."/>
            <person name="Mueller U."/>
            <person name="Heijne W."/>
            <person name="Wu L."/>
            <person name="Alam M.T."/>
            <person name="Ronning C.M."/>
            <person name="Nierman W.C."/>
            <person name="Bovenberg R.A.L."/>
            <person name="Breitling R."/>
            <person name="Takano E."/>
        </authorList>
    </citation>
    <scope>NUCLEOTIDE SEQUENCE [LARGE SCALE GENOMIC DNA]</scope>
    <source>
        <strain evidence="6">ATCC 27064 / DSM 738 / JCM 4710 / NBRC 13307 / NCIMB 12785 / NRRL 3585 / VKM Ac-602</strain>
        <plasmid evidence="5">pSCL4</plasmid>
    </source>
</reference>
<keyword evidence="4" id="KW-0342">GTP-binding</keyword>
<keyword evidence="2" id="KW-0547">Nucleotide-binding</keyword>
<proteinExistence type="inferred from homology"/>